<dbReference type="PANTHER" id="PTHR11075:SF54">
    <property type="entry name" value="LARGE RIBOSOMAL SUBUNIT PROTEIN ML62"/>
    <property type="match status" value="1"/>
</dbReference>
<dbReference type="GO" id="GO:0070126">
    <property type="term" value="P:mitochondrial translational termination"/>
    <property type="evidence" value="ECO:0007669"/>
    <property type="project" value="TreeGrafter"/>
</dbReference>
<comment type="similarity">
    <text evidence="2">Belongs to the prokaryotic/mitochondrial release factor family. Mitochondrion-specific ribosomal protein mL62 subfamily.</text>
</comment>
<dbReference type="Proteomes" id="UP000030758">
    <property type="component" value="Unassembled WGS sequence"/>
</dbReference>
<evidence type="ECO:0000256" key="1">
    <source>
        <dbReference type="ARBA" id="ARBA00013260"/>
    </source>
</evidence>
<evidence type="ECO:0000256" key="2">
    <source>
        <dbReference type="ARBA" id="ARBA00038225"/>
    </source>
</evidence>
<reference evidence="7 8" key="1">
    <citation type="journal article" date="2014" name="Nat. Genet.">
        <title>Genome and transcriptome of the porcine whipworm Trichuris suis.</title>
        <authorList>
            <person name="Jex A.R."/>
            <person name="Nejsum P."/>
            <person name="Schwarz E.M."/>
            <person name="Hu L."/>
            <person name="Young N.D."/>
            <person name="Hall R.S."/>
            <person name="Korhonen P.K."/>
            <person name="Liao S."/>
            <person name="Thamsborg S."/>
            <person name="Xia J."/>
            <person name="Xu P."/>
            <person name="Wang S."/>
            <person name="Scheerlinck J.P."/>
            <person name="Hofmann A."/>
            <person name="Sternberg P.W."/>
            <person name="Wang J."/>
            <person name="Gasser R.B."/>
        </authorList>
    </citation>
    <scope>NUCLEOTIDE SEQUENCE [LARGE SCALE GENOMIC DNA]</scope>
    <source>
        <strain evidence="7">DCEP-RM93F</strain>
        <strain evidence="6">DCEP-RM93M</strain>
    </source>
</reference>
<gene>
    <name evidence="6" type="ORF">M513_06288</name>
    <name evidence="7" type="ORF">M514_06288</name>
</gene>
<sequence length="190" mass="21812">MICKKVIGKLCCHFASKSRCYGTRYSPAILYQNSERITDNYATSPSPIDGSSFNGYIPIKELKISCGTSSAPGGQNVNKRSTRVDVRFHLASAEWIPDKIKQQLIEDFAHRVTKDGFLCIRSERTRSQHLNLADCLDKLRYSIRQSEKKVNSGGLSDETLEQIKWRQINAARKRLEEKRWRSEKRRDPTS</sequence>
<evidence type="ECO:0000313" key="6">
    <source>
        <dbReference type="EMBL" id="KFD52797.1"/>
    </source>
</evidence>
<dbReference type="GO" id="GO:0005762">
    <property type="term" value="C:mitochondrial large ribosomal subunit"/>
    <property type="evidence" value="ECO:0007669"/>
    <property type="project" value="TreeGrafter"/>
</dbReference>
<dbReference type="OrthoDB" id="270639at2759"/>
<name>A0A085NR59_9BILA</name>
<dbReference type="GO" id="GO:0016150">
    <property type="term" value="F:translation release factor activity, codon nonspecific"/>
    <property type="evidence" value="ECO:0007669"/>
    <property type="project" value="TreeGrafter"/>
</dbReference>
<accession>A0A085NR59</accession>
<dbReference type="EMBL" id="KL367480">
    <property type="protein sequence ID" value="KFD71955.1"/>
    <property type="molecule type" value="Genomic_DNA"/>
</dbReference>
<dbReference type="EC" id="3.1.1.29" evidence="1"/>
<protein>
    <recommendedName>
        <fullName evidence="3">Large ribosomal subunit protein mL62</fullName>
        <ecNumber evidence="1">3.1.1.29</ecNumber>
    </recommendedName>
    <alternativeName>
        <fullName evidence="4">Peptidyl-tRNA hydrolase ICT1, mitochondrial</fullName>
    </alternativeName>
</protein>
<evidence type="ECO:0000259" key="5">
    <source>
        <dbReference type="Pfam" id="PF00472"/>
    </source>
</evidence>
<proteinExistence type="inferred from homology"/>
<dbReference type="SUPFAM" id="SSF110916">
    <property type="entry name" value="Peptidyl-tRNA hydrolase domain-like"/>
    <property type="match status" value="1"/>
</dbReference>
<evidence type="ECO:0000256" key="3">
    <source>
        <dbReference type="ARBA" id="ARBA00039441"/>
    </source>
</evidence>
<evidence type="ECO:0000313" key="8">
    <source>
        <dbReference type="Proteomes" id="UP000030764"/>
    </source>
</evidence>
<dbReference type="InterPro" id="IPR000352">
    <property type="entry name" value="Pep_chain_release_fac_I"/>
</dbReference>
<dbReference type="Gene3D" id="3.30.160.20">
    <property type="match status" value="1"/>
</dbReference>
<organism evidence="7">
    <name type="scientific">Trichuris suis</name>
    <name type="common">pig whipworm</name>
    <dbReference type="NCBI Taxonomy" id="68888"/>
    <lineage>
        <taxon>Eukaryota</taxon>
        <taxon>Metazoa</taxon>
        <taxon>Ecdysozoa</taxon>
        <taxon>Nematoda</taxon>
        <taxon>Enoplea</taxon>
        <taxon>Dorylaimia</taxon>
        <taxon>Trichinellida</taxon>
        <taxon>Trichuridae</taxon>
        <taxon>Trichuris</taxon>
    </lineage>
</organism>
<evidence type="ECO:0000313" key="7">
    <source>
        <dbReference type="EMBL" id="KFD71955.1"/>
    </source>
</evidence>
<dbReference type="GO" id="GO:0004045">
    <property type="term" value="F:peptidyl-tRNA hydrolase activity"/>
    <property type="evidence" value="ECO:0007669"/>
    <property type="project" value="UniProtKB-EC"/>
</dbReference>
<dbReference type="AlphaFoldDB" id="A0A085NR59"/>
<dbReference type="PANTHER" id="PTHR11075">
    <property type="entry name" value="PEPTIDE CHAIN RELEASE FACTOR"/>
    <property type="match status" value="1"/>
</dbReference>
<dbReference type="FunFam" id="3.30.160.20:FF:000046">
    <property type="entry name" value="Peptidyl-tRNA hydrolase ICT1"/>
    <property type="match status" value="1"/>
</dbReference>
<keyword evidence="8" id="KW-1185">Reference proteome</keyword>
<evidence type="ECO:0000256" key="4">
    <source>
        <dbReference type="ARBA" id="ARBA00041531"/>
    </source>
</evidence>
<feature type="domain" description="Prokaryotic-type class I peptide chain release factors" evidence="5">
    <location>
        <begin position="57"/>
        <end position="180"/>
    </location>
</feature>
<dbReference type="Pfam" id="PF00472">
    <property type="entry name" value="RF-1"/>
    <property type="match status" value="1"/>
</dbReference>
<dbReference type="InterPro" id="IPR052104">
    <property type="entry name" value="Mito_Release_Factor_mL62"/>
</dbReference>
<dbReference type="EMBL" id="KL363223">
    <property type="protein sequence ID" value="KFD52797.1"/>
    <property type="molecule type" value="Genomic_DNA"/>
</dbReference>
<dbReference type="Proteomes" id="UP000030764">
    <property type="component" value="Unassembled WGS sequence"/>
</dbReference>